<keyword evidence="5" id="KW-0378">Hydrolase</keyword>
<dbReference type="Pfam" id="PF01120">
    <property type="entry name" value="Alpha_L_fucos"/>
    <property type="match status" value="1"/>
</dbReference>
<reference evidence="10" key="1">
    <citation type="submission" date="2021-03" db="EMBL/GenBank/DDBJ databases">
        <title>Assistant Professor.</title>
        <authorList>
            <person name="Huq M.A."/>
        </authorList>
    </citation>
    <scope>NUCLEOTIDE SEQUENCE [LARGE SCALE GENOMIC DNA]</scope>
    <source>
        <strain evidence="10">MAH-28</strain>
    </source>
</reference>
<organism evidence="9 10">
    <name type="scientific">Chitinophaga chungangae</name>
    <dbReference type="NCBI Taxonomy" id="2821488"/>
    <lineage>
        <taxon>Bacteria</taxon>
        <taxon>Pseudomonadati</taxon>
        <taxon>Bacteroidota</taxon>
        <taxon>Chitinophagia</taxon>
        <taxon>Chitinophagales</taxon>
        <taxon>Chitinophagaceae</taxon>
        <taxon>Chitinophaga</taxon>
    </lineage>
</organism>
<evidence type="ECO:0000313" key="10">
    <source>
        <dbReference type="Proteomes" id="UP000679126"/>
    </source>
</evidence>
<keyword evidence="6" id="KW-0326">Glycosidase</keyword>
<dbReference type="InterPro" id="IPR016286">
    <property type="entry name" value="FUC_metazoa-typ"/>
</dbReference>
<evidence type="ECO:0000313" key="9">
    <source>
        <dbReference type="EMBL" id="MBO9153077.1"/>
    </source>
</evidence>
<keyword evidence="10" id="KW-1185">Reference proteome</keyword>
<comment type="similarity">
    <text evidence="2">Belongs to the glycosyl hydrolase 29 family.</text>
</comment>
<gene>
    <name evidence="9" type="ORF">J7I43_12700</name>
</gene>
<keyword evidence="4 7" id="KW-0732">Signal</keyword>
<evidence type="ECO:0000256" key="3">
    <source>
        <dbReference type="ARBA" id="ARBA00012662"/>
    </source>
</evidence>
<dbReference type="SMART" id="SM00812">
    <property type="entry name" value="Alpha_L_fucos"/>
    <property type="match status" value="1"/>
</dbReference>
<evidence type="ECO:0000256" key="5">
    <source>
        <dbReference type="ARBA" id="ARBA00022801"/>
    </source>
</evidence>
<dbReference type="PRINTS" id="PR00741">
    <property type="entry name" value="GLHYDRLASE29"/>
</dbReference>
<comment type="caution">
    <text evidence="9">The sequence shown here is derived from an EMBL/GenBank/DDBJ whole genome shotgun (WGS) entry which is preliminary data.</text>
</comment>
<name>A0ABS3YEG8_9BACT</name>
<dbReference type="EMBL" id="JAGHKP010000002">
    <property type="protein sequence ID" value="MBO9153077.1"/>
    <property type="molecule type" value="Genomic_DNA"/>
</dbReference>
<dbReference type="EC" id="3.2.1.51" evidence="3"/>
<evidence type="ECO:0000259" key="8">
    <source>
        <dbReference type="Pfam" id="PF01120"/>
    </source>
</evidence>
<proteinExistence type="inferred from homology"/>
<feature type="chain" id="PRO_5045481425" description="alpha-L-fucosidase" evidence="7">
    <location>
        <begin position="21"/>
        <end position="712"/>
    </location>
</feature>
<evidence type="ECO:0000256" key="6">
    <source>
        <dbReference type="ARBA" id="ARBA00023295"/>
    </source>
</evidence>
<dbReference type="RefSeq" id="WP_209146051.1">
    <property type="nucleotide sequence ID" value="NZ_JAGHKP010000002.1"/>
</dbReference>
<evidence type="ECO:0000256" key="2">
    <source>
        <dbReference type="ARBA" id="ARBA00007951"/>
    </source>
</evidence>
<comment type="function">
    <text evidence="1">Alpha-L-fucosidase is responsible for hydrolyzing the alpha-1,6-linked fucose joined to the reducing-end N-acetylglucosamine of the carbohydrate moieties of glycoproteins.</text>
</comment>
<protein>
    <recommendedName>
        <fullName evidence="3">alpha-L-fucosidase</fullName>
        <ecNumber evidence="3">3.2.1.51</ecNumber>
    </recommendedName>
</protein>
<dbReference type="InterPro" id="IPR000933">
    <property type="entry name" value="Glyco_hydro_29"/>
</dbReference>
<dbReference type="Gene3D" id="3.20.20.80">
    <property type="entry name" value="Glycosidases"/>
    <property type="match status" value="1"/>
</dbReference>
<dbReference type="InterPro" id="IPR017853">
    <property type="entry name" value="GH"/>
</dbReference>
<evidence type="ECO:0000256" key="1">
    <source>
        <dbReference type="ARBA" id="ARBA00004071"/>
    </source>
</evidence>
<evidence type="ECO:0000256" key="7">
    <source>
        <dbReference type="SAM" id="SignalP"/>
    </source>
</evidence>
<dbReference type="SUPFAM" id="SSF51445">
    <property type="entry name" value="(Trans)glycosidases"/>
    <property type="match status" value="1"/>
</dbReference>
<feature type="domain" description="Glycoside hydrolase family 29 N-terminal" evidence="8">
    <location>
        <begin position="25"/>
        <end position="333"/>
    </location>
</feature>
<sequence length="712" mass="79778">MKRLLYIIAACLLYGVTAPAQISPAAMRQWKDRKYSMFIHFGVYSKLGGVWEGKPVSRGLSEQIRAHAAGLYSDTYEEVAATFDPEKWNPDSIALLAKNAGMGAIVITSKHHDGFALWDCAYTTFDIMDASPYKKDILKGLSEACKRHGIAFGLYFSLIDWHFPAAMPISGHNSDSIPPDHHTYNKNQVTELLSKYGPVSELWFDMGSMTLEQSREMRELVHRLQPDCLIGSRIGNNMGDFTVMGDNQEPDYIIGVPWQSPASFFHETWGYRSWQERGDIRKKEREKLTSLVRVASRGGNFLLNIGPKGDGTVVPFEEETLLAIGDWLKKNGEAIYGTNPDPFHVPFEWGSVTSRENKLYLFMMKQPNNNTILLPGLKGKVKEAYLLEGKIPLKTTSIKEGMLVQVPAGLDVSQWFKVIVLDMPGGYTVPPVNIVPLAKSAELDNGNAFKYFSNATVDYNTSFTSTIKNAWTLQPAASGTFKPVLYYATEEKDRKIKLQLGANTSEVTLDGGEELKLDNDLRNTRFSELYLLGPLYSGVGGTHGDLHNVDLSKPWPRANGQKWAKHPGYANGTQYSLPAGLMTGYYALQEITSPRAQQLLVKVTGGDAVMVFLNGKDLFIQNNPYKKDSIVHYVLLPLSEGKNQLVVKLFNHFKKSLPFNIDYAVPQVYYRKTLPPVEMEKGKYYPVSWQLANPLTPHDEMGMPNLKLEITQ</sequence>
<accession>A0ABS3YEG8</accession>
<dbReference type="PANTHER" id="PTHR10030:SF37">
    <property type="entry name" value="ALPHA-L-FUCOSIDASE-RELATED"/>
    <property type="match status" value="1"/>
</dbReference>
<dbReference type="InterPro" id="IPR057739">
    <property type="entry name" value="Glyco_hydro_29_N"/>
</dbReference>
<dbReference type="PANTHER" id="PTHR10030">
    <property type="entry name" value="ALPHA-L-FUCOSIDASE"/>
    <property type="match status" value="1"/>
</dbReference>
<evidence type="ECO:0000256" key="4">
    <source>
        <dbReference type="ARBA" id="ARBA00022729"/>
    </source>
</evidence>
<dbReference type="Proteomes" id="UP000679126">
    <property type="component" value="Unassembled WGS sequence"/>
</dbReference>
<feature type="signal peptide" evidence="7">
    <location>
        <begin position="1"/>
        <end position="20"/>
    </location>
</feature>